<organism evidence="4 5">
    <name type="scientific">Cyprinus carpio</name>
    <name type="common">Common carp</name>
    <dbReference type="NCBI Taxonomy" id="7962"/>
    <lineage>
        <taxon>Eukaryota</taxon>
        <taxon>Metazoa</taxon>
        <taxon>Chordata</taxon>
        <taxon>Craniata</taxon>
        <taxon>Vertebrata</taxon>
        <taxon>Euteleostomi</taxon>
        <taxon>Actinopterygii</taxon>
        <taxon>Neopterygii</taxon>
        <taxon>Teleostei</taxon>
        <taxon>Ostariophysi</taxon>
        <taxon>Cypriniformes</taxon>
        <taxon>Cyprinidae</taxon>
        <taxon>Cyprininae</taxon>
        <taxon>Cyprinus</taxon>
    </lineage>
</organism>
<dbReference type="Proteomes" id="UP000694700">
    <property type="component" value="Unplaced"/>
</dbReference>
<feature type="transmembrane region" description="Helical" evidence="2">
    <location>
        <begin position="26"/>
        <end position="47"/>
    </location>
</feature>
<dbReference type="PANTHER" id="PTHR11505">
    <property type="entry name" value="L1 TRANSPOSABLE ELEMENT-RELATED"/>
    <property type="match status" value="1"/>
</dbReference>
<dbReference type="Ensembl" id="ENSCCRT00015008710.1">
    <property type="protein sequence ID" value="ENSCCRP00015008373.1"/>
    <property type="gene ID" value="ENSCCRG00015004130.1"/>
</dbReference>
<dbReference type="InterPro" id="IPR004244">
    <property type="entry name" value="Transposase_22"/>
</dbReference>
<dbReference type="InterPro" id="IPR043636">
    <property type="entry name" value="L1_RRM_dom"/>
</dbReference>
<name>A0A8C1YIL0_CYPCA</name>
<dbReference type="FunFam" id="3.30.70.1820:FF:000002">
    <property type="entry name" value="LINE-1 retrotransposable element ORF1 protein"/>
    <property type="match status" value="1"/>
</dbReference>
<dbReference type="Gene3D" id="3.30.70.1820">
    <property type="entry name" value="L1 transposable element, RRM domain"/>
    <property type="match status" value="1"/>
</dbReference>
<sequence>RHRHKNRSPSESIHLFRSLLSDYSPLNYLLLFSFWTAFNTLALKFFIQPHIFCCLDYTIDAMDESQISLQTLWNAITQSKTDMLAHFDVKMDVIHSRLTSIQNSLSTLGDQVNLLEQRVGANEDNVQVCVARIQQLEKDNFYLLDKVDDLENRSRRSNLRFVGVRESSEGSDIAGFMSRLIPQLLGQDNFSTPLIIEWAHRSPTVRQSDRASPRPIMIKLLNFQDKVKILRIAREKKKLEYNGTRIYIYPDFSADLMKKRRSFDSVKRKLRELNMKYYLRYPCTLCVFVDGKQQRFSCHKDTVFDLYYLVHSLECPGTWSLGQLG</sequence>
<reference evidence="4" key="1">
    <citation type="submission" date="2025-08" db="UniProtKB">
        <authorList>
            <consortium name="Ensembl"/>
        </authorList>
    </citation>
    <scope>IDENTIFICATION</scope>
</reference>
<accession>A0A8C1YIL0</accession>
<comment type="similarity">
    <text evidence="1">Belongs to the transposase 22 family.</text>
</comment>
<protein>
    <recommendedName>
        <fullName evidence="3">L1 transposable element RRM domain-containing protein</fullName>
    </recommendedName>
</protein>
<evidence type="ECO:0000259" key="3">
    <source>
        <dbReference type="Pfam" id="PF02994"/>
    </source>
</evidence>
<keyword evidence="2" id="KW-0812">Transmembrane</keyword>
<evidence type="ECO:0000256" key="1">
    <source>
        <dbReference type="ARBA" id="ARBA00061640"/>
    </source>
</evidence>
<proteinExistence type="inferred from homology"/>
<evidence type="ECO:0000313" key="4">
    <source>
        <dbReference type="Ensembl" id="ENSCCRP00015008373.1"/>
    </source>
</evidence>
<evidence type="ECO:0000313" key="5">
    <source>
        <dbReference type="Proteomes" id="UP000694700"/>
    </source>
</evidence>
<feature type="domain" description="L1 transposable element RRM" evidence="3">
    <location>
        <begin position="156"/>
        <end position="247"/>
    </location>
</feature>
<keyword evidence="2" id="KW-0472">Membrane</keyword>
<evidence type="ECO:0000256" key="2">
    <source>
        <dbReference type="SAM" id="Phobius"/>
    </source>
</evidence>
<dbReference type="Pfam" id="PF02994">
    <property type="entry name" value="Transposase_22"/>
    <property type="match status" value="1"/>
</dbReference>
<keyword evidence="2" id="KW-1133">Transmembrane helix</keyword>
<dbReference type="AlphaFoldDB" id="A0A8C1YIL0"/>